<gene>
    <name evidence="12" type="primary">rsxC</name>
    <name evidence="8" type="synonym">rnfC</name>
    <name evidence="12" type="ORF">F0415_03570</name>
</gene>
<evidence type="ECO:0000313" key="12">
    <source>
        <dbReference type="EMBL" id="KAA2285715.1"/>
    </source>
</evidence>
<dbReference type="GO" id="GO:0009055">
    <property type="term" value="F:electron transfer activity"/>
    <property type="evidence" value="ECO:0007669"/>
    <property type="project" value="InterPro"/>
</dbReference>
<evidence type="ECO:0000256" key="5">
    <source>
        <dbReference type="ARBA" id="ARBA00022982"/>
    </source>
</evidence>
<evidence type="ECO:0000256" key="1">
    <source>
        <dbReference type="ARBA" id="ARBA00022448"/>
    </source>
</evidence>
<dbReference type="EC" id="7.-.-.-" evidence="8"/>
<evidence type="ECO:0000256" key="4">
    <source>
        <dbReference type="ARBA" id="ARBA00022737"/>
    </source>
</evidence>
<keyword evidence="6 8" id="KW-0408">Iron</keyword>
<feature type="binding site" evidence="8">
    <location>
        <position position="369"/>
    </location>
    <ligand>
        <name>[4Fe-4S] cluster</name>
        <dbReference type="ChEBI" id="CHEBI:49883"/>
        <label>1</label>
    </ligand>
</feature>
<comment type="cofactor">
    <cofactor evidence="8">
        <name>[4Fe-4S] cluster</name>
        <dbReference type="ChEBI" id="CHEBI:49883"/>
    </cofactor>
    <text evidence="8">Binds 2 [4Fe-4S] clusters per subunit.</text>
</comment>
<reference evidence="12 13" key="1">
    <citation type="submission" date="2019-09" db="EMBL/GenBank/DDBJ databases">
        <title>Arenimonas chukotkensis sp. nov., a bacterium isolated from Chukotka hot spring, Arctic region, Russia.</title>
        <authorList>
            <person name="Zayulina K.S."/>
            <person name="Prokofeva M.I."/>
            <person name="Elcheninov A.G."/>
            <person name="Novikov A."/>
            <person name="Kochetkova T.V."/>
            <person name="Kublanov I.V."/>
        </authorList>
    </citation>
    <scope>NUCLEOTIDE SEQUENCE [LARGE SCALE GENOMIC DNA]</scope>
    <source>
        <strain evidence="12 13">3729k</strain>
    </source>
</reference>
<evidence type="ECO:0000256" key="9">
    <source>
        <dbReference type="SAM" id="Coils"/>
    </source>
</evidence>
<dbReference type="InterPro" id="IPR037225">
    <property type="entry name" value="Nuo51_FMN-bd_sf"/>
</dbReference>
<proteinExistence type="inferred from homology"/>
<keyword evidence="8" id="KW-0997">Cell inner membrane</keyword>
<dbReference type="Gene3D" id="3.10.20.600">
    <property type="match status" value="1"/>
</dbReference>
<comment type="subcellular location">
    <subcellularLocation>
        <location evidence="8">Cell inner membrane</location>
        <topology evidence="8">Peripheral membrane protein</topology>
    </subcellularLocation>
</comment>
<dbReference type="InterPro" id="IPR011538">
    <property type="entry name" value="Nuo51_FMN-bd"/>
</dbReference>
<keyword evidence="5 8" id="KW-0249">Electron transport</keyword>
<dbReference type="Pfam" id="PF13187">
    <property type="entry name" value="Fer4_9"/>
    <property type="match status" value="1"/>
</dbReference>
<dbReference type="SUPFAM" id="SSF46548">
    <property type="entry name" value="alpha-helical ferredoxin"/>
    <property type="match status" value="1"/>
</dbReference>
<dbReference type="Pfam" id="PF01512">
    <property type="entry name" value="Complex1_51K"/>
    <property type="match status" value="1"/>
</dbReference>
<keyword evidence="1 8" id="KW-0813">Transport</keyword>
<evidence type="ECO:0000256" key="3">
    <source>
        <dbReference type="ARBA" id="ARBA00022723"/>
    </source>
</evidence>
<dbReference type="GO" id="GO:0046872">
    <property type="term" value="F:metal ion binding"/>
    <property type="evidence" value="ECO:0007669"/>
    <property type="project" value="UniProtKB-KW"/>
</dbReference>
<reference evidence="12 13" key="2">
    <citation type="submission" date="2019-09" db="EMBL/GenBank/DDBJ databases">
        <authorList>
            <person name="Mazur A."/>
        </authorList>
    </citation>
    <scope>NUCLEOTIDE SEQUENCE [LARGE SCALE GENOMIC DNA]</scope>
    <source>
        <strain evidence="12 13">3729k</strain>
    </source>
</reference>
<dbReference type="NCBIfam" id="TIGR01945">
    <property type="entry name" value="rnfC"/>
    <property type="match status" value="1"/>
</dbReference>
<evidence type="ECO:0000256" key="8">
    <source>
        <dbReference type="HAMAP-Rule" id="MF_00461"/>
    </source>
</evidence>
<keyword evidence="13" id="KW-1185">Reference proteome</keyword>
<feature type="binding site" evidence="8">
    <location>
        <position position="366"/>
    </location>
    <ligand>
        <name>[4Fe-4S] cluster</name>
        <dbReference type="ChEBI" id="CHEBI:49883"/>
        <label>1</label>
    </ligand>
</feature>
<organism evidence="12 13">
    <name type="scientific">Arenimonas fontis</name>
    <dbReference type="NCBI Taxonomy" id="2608255"/>
    <lineage>
        <taxon>Bacteria</taxon>
        <taxon>Pseudomonadati</taxon>
        <taxon>Pseudomonadota</taxon>
        <taxon>Gammaproteobacteria</taxon>
        <taxon>Lysobacterales</taxon>
        <taxon>Lysobacteraceae</taxon>
        <taxon>Arenimonas</taxon>
    </lineage>
</organism>
<dbReference type="InterPro" id="IPR010208">
    <property type="entry name" value="Ion_transpt_RnfC/RsxC"/>
</dbReference>
<comment type="function">
    <text evidence="8">Part of a membrane-bound complex that couples electron transfer with translocation of ions across the membrane.</text>
</comment>
<evidence type="ECO:0000259" key="11">
    <source>
        <dbReference type="PROSITE" id="PS51379"/>
    </source>
</evidence>
<dbReference type="PROSITE" id="PS51379">
    <property type="entry name" value="4FE4S_FER_2"/>
    <property type="match status" value="1"/>
</dbReference>
<dbReference type="PANTHER" id="PTHR43034">
    <property type="entry name" value="ION-TRANSLOCATING OXIDOREDUCTASE COMPLEX SUBUNIT C"/>
    <property type="match status" value="1"/>
</dbReference>
<dbReference type="HAMAP" id="MF_00461">
    <property type="entry name" value="RsxC_RnfC"/>
    <property type="match status" value="1"/>
</dbReference>
<comment type="subunit">
    <text evidence="8">The complex is composed of six subunits: RnfA, RnfB, RnfC, RnfD, RnfE and RnfG.</text>
</comment>
<dbReference type="InterPro" id="IPR019554">
    <property type="entry name" value="Soluble_ligand-bd"/>
</dbReference>
<dbReference type="Gene3D" id="3.30.70.20">
    <property type="match status" value="1"/>
</dbReference>
<feature type="binding site" evidence="8">
    <location>
        <position position="405"/>
    </location>
    <ligand>
        <name>[4Fe-4S] cluster</name>
        <dbReference type="ChEBI" id="CHEBI:49883"/>
        <label>2</label>
    </ligand>
</feature>
<feature type="region of interest" description="Disordered" evidence="10">
    <location>
        <begin position="1"/>
        <end position="23"/>
    </location>
</feature>
<keyword evidence="2 8" id="KW-0004">4Fe-4S</keyword>
<keyword evidence="9" id="KW-0175">Coiled coil</keyword>
<dbReference type="RefSeq" id="WP_149859816.1">
    <property type="nucleotide sequence ID" value="NZ_VUOD01000002.1"/>
</dbReference>
<dbReference type="InterPro" id="IPR017896">
    <property type="entry name" value="4Fe4S_Fe-S-bd"/>
</dbReference>
<dbReference type="SUPFAM" id="SSF142019">
    <property type="entry name" value="Nqo1 FMN-binding domain-like"/>
    <property type="match status" value="1"/>
</dbReference>
<comment type="similarity">
    <text evidence="8">Belongs to the 4Fe4S bacterial-type ferredoxin family. RnfC subfamily.</text>
</comment>
<sequence length="499" mass="52986">MRPHRFHGGLRLDGHKAESTAGGLHRAAMPAQLRVSLLQHAGYPAEPCVAEGQHVLRGQRIGIAGQAPGVDVHSPCAGRVLALAEEEAPQWPGMRAMHVVIRPEPPHDTVRLPALDWSRAKPEELRARVREAGLAGLGGAGFPTADKLAAGRDLLILNGAECEPWIACDDALLRAHADEVVLGGRMLARAVGAGRIRLAIEDSMPAALAACREAIARHGEAQVELVVVPTIYPEGGERQLIQALTGLEVPRGGLPRDLGVIVLNVGTARAAWRAVAQGEPLVERIVTVTGAGVVRPGNYVVPLGMTVAQLVAQAGGYTADAARLLLGGPMMGIALPHDDVPLGKTHNCVLVLSTAQLPDAAPEMPCIRCGDCAEVCPSRLLPQMLLRQVRAQQFAAAEEQGLPDCIECGCCDLVCPSHIPLTAHFRHGKAELRRHADEAVAAQAARERYEARGRRLAREAAERERRLAARKAATSADAVAAAIERARVRKAERTGDDPP</sequence>
<dbReference type="NCBIfam" id="NF003454">
    <property type="entry name" value="PRK05035.1"/>
    <property type="match status" value="1"/>
</dbReference>
<evidence type="ECO:0000256" key="10">
    <source>
        <dbReference type="SAM" id="MobiDB-lite"/>
    </source>
</evidence>
<dbReference type="AlphaFoldDB" id="A0A5B2ZCQ9"/>
<protein>
    <recommendedName>
        <fullName evidence="8">Ion-translocating oxidoreductase complex subunit C</fullName>
        <ecNumber evidence="8">7.-.-.-</ecNumber>
    </recommendedName>
    <alternativeName>
        <fullName evidence="8">Rnf electron transport complex subunit C</fullName>
    </alternativeName>
</protein>
<dbReference type="GO" id="GO:0022900">
    <property type="term" value="P:electron transport chain"/>
    <property type="evidence" value="ECO:0007669"/>
    <property type="project" value="UniProtKB-UniRule"/>
</dbReference>
<keyword evidence="8" id="KW-1278">Translocase</keyword>
<name>A0A5B2ZCQ9_9GAMM</name>
<dbReference type="Pfam" id="PF13375">
    <property type="entry name" value="RnfC_N"/>
    <property type="match status" value="1"/>
</dbReference>
<keyword evidence="4 8" id="KW-0677">Repeat</keyword>
<evidence type="ECO:0000256" key="7">
    <source>
        <dbReference type="ARBA" id="ARBA00023014"/>
    </source>
</evidence>
<feature type="binding site" evidence="8">
    <location>
        <position position="411"/>
    </location>
    <ligand>
        <name>[4Fe-4S] cluster</name>
        <dbReference type="ChEBI" id="CHEBI:49883"/>
        <label>2</label>
    </ligand>
</feature>
<dbReference type="GO" id="GO:0051539">
    <property type="term" value="F:4 iron, 4 sulfur cluster binding"/>
    <property type="evidence" value="ECO:0007669"/>
    <property type="project" value="UniProtKB-KW"/>
</dbReference>
<dbReference type="PROSITE" id="PS00198">
    <property type="entry name" value="4FE4S_FER_1"/>
    <property type="match status" value="1"/>
</dbReference>
<keyword evidence="8" id="KW-0472">Membrane</keyword>
<dbReference type="PANTHER" id="PTHR43034:SF2">
    <property type="entry name" value="ION-TRANSLOCATING OXIDOREDUCTASE COMPLEX SUBUNIT C"/>
    <property type="match status" value="1"/>
</dbReference>
<dbReference type="Proteomes" id="UP000322165">
    <property type="component" value="Unassembled WGS sequence"/>
</dbReference>
<feature type="binding site" evidence="8">
    <location>
        <position position="415"/>
    </location>
    <ligand>
        <name>[4Fe-4S] cluster</name>
        <dbReference type="ChEBI" id="CHEBI:49883"/>
        <label>1</label>
    </ligand>
</feature>
<keyword evidence="8" id="KW-1003">Cell membrane</keyword>
<comment type="caution">
    <text evidence="12">The sequence shown here is derived from an EMBL/GenBank/DDBJ whole genome shotgun (WGS) entry which is preliminary data.</text>
</comment>
<accession>A0A5B2ZCQ9</accession>
<feature type="domain" description="4Fe-4S ferredoxin-type" evidence="11">
    <location>
        <begin position="356"/>
        <end position="387"/>
    </location>
</feature>
<feature type="binding site" evidence="8">
    <location>
        <position position="372"/>
    </location>
    <ligand>
        <name>[4Fe-4S] cluster</name>
        <dbReference type="ChEBI" id="CHEBI:49883"/>
        <label>1</label>
    </ligand>
</feature>
<dbReference type="Pfam" id="PF10531">
    <property type="entry name" value="SLBB"/>
    <property type="match status" value="1"/>
</dbReference>
<dbReference type="EMBL" id="VUOD01000002">
    <property type="protein sequence ID" value="KAA2285715.1"/>
    <property type="molecule type" value="Genomic_DNA"/>
</dbReference>
<evidence type="ECO:0000313" key="13">
    <source>
        <dbReference type="Proteomes" id="UP000322165"/>
    </source>
</evidence>
<evidence type="ECO:0000256" key="2">
    <source>
        <dbReference type="ARBA" id="ARBA00022485"/>
    </source>
</evidence>
<evidence type="ECO:0000256" key="6">
    <source>
        <dbReference type="ARBA" id="ARBA00023004"/>
    </source>
</evidence>
<keyword evidence="7 8" id="KW-0411">Iron-sulfur</keyword>
<dbReference type="InterPro" id="IPR026902">
    <property type="entry name" value="RnfC_N"/>
</dbReference>
<dbReference type="Gene3D" id="3.40.50.11540">
    <property type="entry name" value="NADH-ubiquinone oxidoreductase 51kDa subunit"/>
    <property type="match status" value="1"/>
</dbReference>
<feature type="binding site" evidence="8">
    <location>
        <position position="376"/>
    </location>
    <ligand>
        <name>[4Fe-4S] cluster</name>
        <dbReference type="ChEBI" id="CHEBI:49883"/>
        <label>2</label>
    </ligand>
</feature>
<dbReference type="InterPro" id="IPR017900">
    <property type="entry name" value="4Fe4S_Fe_S_CS"/>
</dbReference>
<keyword evidence="3 8" id="KW-0479">Metal-binding</keyword>
<feature type="coiled-coil region" evidence="9">
    <location>
        <begin position="432"/>
        <end position="466"/>
    </location>
</feature>
<dbReference type="GO" id="GO:0005886">
    <property type="term" value="C:plasma membrane"/>
    <property type="evidence" value="ECO:0007669"/>
    <property type="project" value="UniProtKB-SubCell"/>
</dbReference>
<feature type="binding site" evidence="8">
    <location>
        <position position="408"/>
    </location>
    <ligand>
        <name>[4Fe-4S] cluster</name>
        <dbReference type="ChEBI" id="CHEBI:49883"/>
        <label>2</label>
    </ligand>
</feature>